<feature type="transmembrane region" description="Helical" evidence="1">
    <location>
        <begin position="12"/>
        <end position="28"/>
    </location>
</feature>
<dbReference type="RefSeq" id="WP_088094752.1">
    <property type="nucleotide sequence ID" value="NZ_JBLOJB010000005.1"/>
</dbReference>
<comment type="caution">
    <text evidence="3">The sequence shown here is derived from an EMBL/GenBank/DDBJ whole genome shotgun (WGS) entry which is preliminary data.</text>
</comment>
<dbReference type="AlphaFoldDB" id="A0A1Y3M5Q3"/>
<sequence>MKFKIKQNPIHMMIFLLTIFIFIAMLFIQGTNNIYLSCMILLNIINFLFIYRSTYKITDKSLIIKYYFTNTEIPFEDIQHIKYHGKSLNSKNWSRQRLEIMYGLFNNLTVCVPKKEEEFINLLTNKCPNIKIIDKPINQ</sequence>
<keyword evidence="1" id="KW-0812">Transmembrane</keyword>
<keyword evidence="1" id="KW-1133">Transmembrane helix</keyword>
<dbReference type="Proteomes" id="UP000195321">
    <property type="component" value="Unassembled WGS sequence"/>
</dbReference>
<gene>
    <name evidence="3" type="ORF">BW425_27725</name>
</gene>
<dbReference type="EMBL" id="MWPX01000118">
    <property type="protein sequence ID" value="OUM45759.1"/>
    <property type="molecule type" value="Genomic_DNA"/>
</dbReference>
<evidence type="ECO:0000313" key="4">
    <source>
        <dbReference type="Proteomes" id="UP000195321"/>
    </source>
</evidence>
<reference evidence="3 4" key="1">
    <citation type="submission" date="2017-02" db="EMBL/GenBank/DDBJ databases">
        <title>Bacillus pseudomycoides isolate FSL K6-0042.</title>
        <authorList>
            <person name="Kovac J."/>
        </authorList>
    </citation>
    <scope>NUCLEOTIDE SEQUENCE [LARGE SCALE GENOMIC DNA]</scope>
    <source>
        <strain evidence="3 4">FSL K6-0042</strain>
    </source>
</reference>
<feature type="domain" description="Uncharacterized protein YyaB-like PH" evidence="2">
    <location>
        <begin position="54"/>
        <end position="127"/>
    </location>
</feature>
<organism evidence="3 4">
    <name type="scientific">Bacillus pseudomycoides</name>
    <dbReference type="NCBI Taxonomy" id="64104"/>
    <lineage>
        <taxon>Bacteria</taxon>
        <taxon>Bacillati</taxon>
        <taxon>Bacillota</taxon>
        <taxon>Bacilli</taxon>
        <taxon>Bacillales</taxon>
        <taxon>Bacillaceae</taxon>
        <taxon>Bacillus</taxon>
        <taxon>Bacillus cereus group</taxon>
    </lineage>
</organism>
<evidence type="ECO:0000259" key="2">
    <source>
        <dbReference type="Pfam" id="PF06713"/>
    </source>
</evidence>
<dbReference type="Pfam" id="PF06713">
    <property type="entry name" value="bPH_4"/>
    <property type="match status" value="1"/>
</dbReference>
<protein>
    <recommendedName>
        <fullName evidence="2">Uncharacterized protein YyaB-like PH domain-containing protein</fullName>
    </recommendedName>
</protein>
<keyword evidence="1" id="KW-0472">Membrane</keyword>
<feature type="transmembrane region" description="Helical" evidence="1">
    <location>
        <begin position="34"/>
        <end position="51"/>
    </location>
</feature>
<evidence type="ECO:0000256" key="1">
    <source>
        <dbReference type="SAM" id="Phobius"/>
    </source>
</evidence>
<dbReference type="GO" id="GO:0030153">
    <property type="term" value="P:bacteriocin immunity"/>
    <property type="evidence" value="ECO:0007669"/>
    <property type="project" value="InterPro"/>
</dbReference>
<accession>A0A1Y3M5Q3</accession>
<dbReference type="InterPro" id="IPR009589">
    <property type="entry name" value="PH_YyaB-like"/>
</dbReference>
<proteinExistence type="predicted"/>
<name>A0A1Y3M5Q3_9BACI</name>
<evidence type="ECO:0000313" key="3">
    <source>
        <dbReference type="EMBL" id="OUM45759.1"/>
    </source>
</evidence>